<evidence type="ECO:0000313" key="4">
    <source>
        <dbReference type="EMBL" id="CAE0674413.1"/>
    </source>
</evidence>
<dbReference type="AlphaFoldDB" id="A0A7S4DVZ4"/>
<name>A0A7S4DVZ4_9EUKA</name>
<gene>
    <name evidence="4" type="ORF">LGLO00237_LOCUS26187</name>
</gene>
<dbReference type="SUPFAM" id="SSF47095">
    <property type="entry name" value="HMG-box"/>
    <property type="match status" value="1"/>
</dbReference>
<accession>A0A7S4DVZ4</accession>
<dbReference type="InterPro" id="IPR036910">
    <property type="entry name" value="HMG_box_dom_sf"/>
</dbReference>
<protein>
    <recommendedName>
        <fullName evidence="3">HMG box domain-containing protein</fullName>
    </recommendedName>
</protein>
<evidence type="ECO:0000256" key="1">
    <source>
        <dbReference type="PROSITE-ProRule" id="PRU00267"/>
    </source>
</evidence>
<organism evidence="4">
    <name type="scientific">Lotharella globosa</name>
    <dbReference type="NCBI Taxonomy" id="91324"/>
    <lineage>
        <taxon>Eukaryota</taxon>
        <taxon>Sar</taxon>
        <taxon>Rhizaria</taxon>
        <taxon>Cercozoa</taxon>
        <taxon>Chlorarachniophyceae</taxon>
        <taxon>Lotharella</taxon>
    </lineage>
</organism>
<dbReference type="SMART" id="SM00398">
    <property type="entry name" value="HMG"/>
    <property type="match status" value="1"/>
</dbReference>
<proteinExistence type="predicted"/>
<evidence type="ECO:0000259" key="3">
    <source>
        <dbReference type="PROSITE" id="PS50118"/>
    </source>
</evidence>
<evidence type="ECO:0000256" key="2">
    <source>
        <dbReference type="SAM" id="MobiDB-lite"/>
    </source>
</evidence>
<dbReference type="PROSITE" id="PS50118">
    <property type="entry name" value="HMG_BOX_2"/>
    <property type="match status" value="1"/>
</dbReference>
<feature type="domain" description="HMG box" evidence="3">
    <location>
        <begin position="82"/>
        <end position="147"/>
    </location>
</feature>
<keyword evidence="1" id="KW-0238">DNA-binding</keyword>
<keyword evidence="1" id="KW-0539">Nucleus</keyword>
<sequence>MPKPLARTKQQNLTNPAAAMCVGNAPTKKSKGPVRALIPLHANVLPARVLPEHGGREIKFAVRPREVFERRDRILMKPVKKPKKPKTAYNYFQLAEKERISVSTHNERIARNIGQKWKRMSLAEKMPYKNLAKMDKMRYERQNKLYLQWLARGSAARYNVNFEHTFPQPTTTFPGQYTNNSTTAYSTQFTPMWTAVPQQQNSYQYVPSLVDLSPPSSPNTSRTSSPCPPTAVAPPPVTPDFVLDSRVPAPTQQPQMNWQAYGFGPKQSNIPESITVKAPVRAITVKSEVTPKPIEAKKQLQPQQTEFDVGSFLKDDEPMAEASSSSTNDIFSGLTSFLDSNLDTDLFDFPIDTFE</sequence>
<feature type="region of interest" description="Disordered" evidence="2">
    <location>
        <begin position="211"/>
        <end position="233"/>
    </location>
</feature>
<dbReference type="GO" id="GO:0005634">
    <property type="term" value="C:nucleus"/>
    <property type="evidence" value="ECO:0007669"/>
    <property type="project" value="UniProtKB-UniRule"/>
</dbReference>
<dbReference type="EMBL" id="HBIV01036740">
    <property type="protein sequence ID" value="CAE0674413.1"/>
    <property type="molecule type" value="Transcribed_RNA"/>
</dbReference>
<dbReference type="GO" id="GO:0003677">
    <property type="term" value="F:DNA binding"/>
    <property type="evidence" value="ECO:0007669"/>
    <property type="project" value="UniProtKB-UniRule"/>
</dbReference>
<feature type="compositionally biased region" description="Low complexity" evidence="2">
    <location>
        <begin position="211"/>
        <end position="225"/>
    </location>
</feature>
<dbReference type="InterPro" id="IPR009071">
    <property type="entry name" value="HMG_box_dom"/>
</dbReference>
<dbReference type="Gene3D" id="1.10.30.10">
    <property type="entry name" value="High mobility group box domain"/>
    <property type="match status" value="1"/>
</dbReference>
<reference evidence="4" key="1">
    <citation type="submission" date="2021-01" db="EMBL/GenBank/DDBJ databases">
        <authorList>
            <person name="Corre E."/>
            <person name="Pelletier E."/>
            <person name="Niang G."/>
            <person name="Scheremetjew M."/>
            <person name="Finn R."/>
            <person name="Kale V."/>
            <person name="Holt S."/>
            <person name="Cochrane G."/>
            <person name="Meng A."/>
            <person name="Brown T."/>
            <person name="Cohen L."/>
        </authorList>
    </citation>
    <scope>NUCLEOTIDE SEQUENCE</scope>
    <source>
        <strain evidence="4">CCCM811</strain>
    </source>
</reference>
<dbReference type="Pfam" id="PF00505">
    <property type="entry name" value="HMG_box"/>
    <property type="match status" value="1"/>
</dbReference>
<feature type="DNA-binding region" description="HMG box" evidence="1">
    <location>
        <begin position="82"/>
        <end position="147"/>
    </location>
</feature>